<dbReference type="AlphaFoldDB" id="A0A2U8E5F3"/>
<dbReference type="Pfam" id="PF25876">
    <property type="entry name" value="HH_MFP_RND"/>
    <property type="match status" value="1"/>
</dbReference>
<evidence type="ECO:0000259" key="4">
    <source>
        <dbReference type="Pfam" id="PF25917"/>
    </source>
</evidence>
<reference evidence="6 7" key="1">
    <citation type="journal article" date="2018" name="Syst. Appl. Microbiol.">
        <title>Ereboglobus luteus gen. nov. sp. nov. from cockroach guts, and new insights into the oxygen relationship of the genera Opitutus and Didymococcus (Verrucomicrobia: Opitutaceae).</title>
        <authorList>
            <person name="Tegtmeier D."/>
            <person name="Belitz A."/>
            <person name="Radek R."/>
            <person name="Heimerl T."/>
            <person name="Brune A."/>
        </authorList>
    </citation>
    <scope>NUCLEOTIDE SEQUENCE [LARGE SCALE GENOMIC DNA]</scope>
    <source>
        <strain evidence="6 7">Ho45</strain>
    </source>
</reference>
<dbReference type="SUPFAM" id="SSF111369">
    <property type="entry name" value="HlyD-like secretion proteins"/>
    <property type="match status" value="1"/>
</dbReference>
<organism evidence="6 7">
    <name type="scientific">Ereboglobus luteus</name>
    <dbReference type="NCBI Taxonomy" id="1796921"/>
    <lineage>
        <taxon>Bacteria</taxon>
        <taxon>Pseudomonadati</taxon>
        <taxon>Verrucomicrobiota</taxon>
        <taxon>Opitutia</taxon>
        <taxon>Opitutales</taxon>
        <taxon>Opitutaceae</taxon>
        <taxon>Ereboglobus</taxon>
    </lineage>
</organism>
<protein>
    <submittedName>
        <fullName evidence="6">Uncharacterized protein</fullName>
    </submittedName>
</protein>
<dbReference type="Proteomes" id="UP000244896">
    <property type="component" value="Chromosome"/>
</dbReference>
<dbReference type="InterPro" id="IPR006143">
    <property type="entry name" value="RND_pump_MFP"/>
</dbReference>
<dbReference type="PROSITE" id="PS51257">
    <property type="entry name" value="PROKAR_LIPOPROTEIN"/>
    <property type="match status" value="1"/>
</dbReference>
<dbReference type="PANTHER" id="PTHR30469">
    <property type="entry name" value="MULTIDRUG RESISTANCE PROTEIN MDTA"/>
    <property type="match status" value="1"/>
</dbReference>
<feature type="chain" id="PRO_5015992768" evidence="2">
    <location>
        <begin position="21"/>
        <end position="391"/>
    </location>
</feature>
<dbReference type="Gene3D" id="2.40.420.20">
    <property type="match status" value="1"/>
</dbReference>
<dbReference type="KEGG" id="elut:CKA38_13690"/>
<dbReference type="Pfam" id="PF25917">
    <property type="entry name" value="BSH_RND"/>
    <property type="match status" value="1"/>
</dbReference>
<proteinExistence type="inferred from homology"/>
<feature type="domain" description="Multidrug resistance protein MdtA-like alpha-helical hairpin" evidence="3">
    <location>
        <begin position="112"/>
        <end position="162"/>
    </location>
</feature>
<keyword evidence="7" id="KW-1185">Reference proteome</keyword>
<feature type="signal peptide" evidence="2">
    <location>
        <begin position="1"/>
        <end position="20"/>
    </location>
</feature>
<accession>A0A2U8E5F3</accession>
<dbReference type="Pfam" id="PF25954">
    <property type="entry name" value="Beta-barrel_RND_2"/>
    <property type="match status" value="1"/>
</dbReference>
<evidence type="ECO:0000256" key="1">
    <source>
        <dbReference type="ARBA" id="ARBA00009477"/>
    </source>
</evidence>
<evidence type="ECO:0000313" key="7">
    <source>
        <dbReference type="Proteomes" id="UP000244896"/>
    </source>
</evidence>
<dbReference type="InterPro" id="IPR058792">
    <property type="entry name" value="Beta-barrel_RND_2"/>
</dbReference>
<dbReference type="OrthoDB" id="9810430at2"/>
<evidence type="ECO:0000259" key="5">
    <source>
        <dbReference type="Pfam" id="PF25954"/>
    </source>
</evidence>
<dbReference type="PANTHER" id="PTHR30469:SF36">
    <property type="entry name" value="BLL3903 PROTEIN"/>
    <property type="match status" value="1"/>
</dbReference>
<dbReference type="Gene3D" id="2.40.30.170">
    <property type="match status" value="1"/>
</dbReference>
<dbReference type="GO" id="GO:1990281">
    <property type="term" value="C:efflux pump complex"/>
    <property type="evidence" value="ECO:0007669"/>
    <property type="project" value="TreeGrafter"/>
</dbReference>
<dbReference type="GO" id="GO:0015562">
    <property type="term" value="F:efflux transmembrane transporter activity"/>
    <property type="evidence" value="ECO:0007669"/>
    <property type="project" value="TreeGrafter"/>
</dbReference>
<sequence>MSLNRYLSCYKSVIFSIAVAAMFSLVGCGGKTKQGDSAKSGPKGGGQIRMQPVEVAQIQRRDLVETLNLVGSLAANETAQIRAEIAGQIREVLFDEGQFVKQGQLLVRVDDAELRAQLAQSEAKRALASQNLKRIQSLVAQQLISEADADQARSDFDAATAEAEYLRVRVSKMEIKAPFDGIAGARTVSPGDYVTASVTATAITTIDDLSRLKIEFQVPERYSLRVKPGTKFRVRARTTEGEAQADGEVYFASVIIDRATRSTQVKGYLDQMIDGLRPGMFVNIELELSTHKNVLVVPEGAILVTASTGPQIVVVRERGGEYFADFVSVEIGLRTRGLVEINIIKEGNNKAPVDENSRVVASGVGALILYQDGKLDPRPLRKEFRLGGDEL</sequence>
<feature type="domain" description="CusB-like beta-barrel" evidence="5">
    <location>
        <begin position="214"/>
        <end position="287"/>
    </location>
</feature>
<comment type="similarity">
    <text evidence="1">Belongs to the membrane fusion protein (MFP) (TC 8.A.1) family.</text>
</comment>
<dbReference type="EMBL" id="CP023004">
    <property type="protein sequence ID" value="AWI10169.1"/>
    <property type="molecule type" value="Genomic_DNA"/>
</dbReference>
<dbReference type="Gene3D" id="2.40.50.100">
    <property type="match status" value="1"/>
</dbReference>
<gene>
    <name evidence="6" type="ORF">CKA38_13690</name>
</gene>
<evidence type="ECO:0000259" key="3">
    <source>
        <dbReference type="Pfam" id="PF25876"/>
    </source>
</evidence>
<dbReference type="InterPro" id="IPR058624">
    <property type="entry name" value="MdtA-like_HH"/>
</dbReference>
<name>A0A2U8E5F3_9BACT</name>
<keyword evidence="2" id="KW-0732">Signal</keyword>
<feature type="domain" description="Multidrug resistance protein MdtA-like barrel-sandwich hybrid" evidence="4">
    <location>
        <begin position="77"/>
        <end position="205"/>
    </location>
</feature>
<dbReference type="RefSeq" id="WP_108826052.1">
    <property type="nucleotide sequence ID" value="NZ_CP023004.1"/>
</dbReference>
<dbReference type="InterPro" id="IPR058625">
    <property type="entry name" value="MdtA-like_BSH"/>
</dbReference>
<evidence type="ECO:0000313" key="6">
    <source>
        <dbReference type="EMBL" id="AWI10169.1"/>
    </source>
</evidence>
<dbReference type="NCBIfam" id="TIGR01730">
    <property type="entry name" value="RND_mfp"/>
    <property type="match status" value="1"/>
</dbReference>
<evidence type="ECO:0000256" key="2">
    <source>
        <dbReference type="SAM" id="SignalP"/>
    </source>
</evidence>
<dbReference type="Gene3D" id="1.10.287.470">
    <property type="entry name" value="Helix hairpin bin"/>
    <property type="match status" value="1"/>
</dbReference>